<dbReference type="Gene3D" id="1.25.10.10">
    <property type="entry name" value="Leucine-rich Repeat Variant"/>
    <property type="match status" value="1"/>
</dbReference>
<evidence type="ECO:0000313" key="2">
    <source>
        <dbReference type="Proteomes" id="UP000317940"/>
    </source>
</evidence>
<dbReference type="RefSeq" id="WP_145911175.1">
    <property type="nucleotide sequence ID" value="NZ_BAAAMZ010000005.1"/>
</dbReference>
<dbReference type="Pfam" id="PF13646">
    <property type="entry name" value="HEAT_2"/>
    <property type="match status" value="1"/>
</dbReference>
<comment type="caution">
    <text evidence="1">The sequence shown here is derived from an EMBL/GenBank/DDBJ whole genome shotgun (WGS) entry which is preliminary data.</text>
</comment>
<protein>
    <submittedName>
        <fullName evidence="1">HEAT repeat protein</fullName>
    </submittedName>
</protein>
<proteinExistence type="predicted"/>
<dbReference type="SUPFAM" id="SSF48371">
    <property type="entry name" value="ARM repeat"/>
    <property type="match status" value="1"/>
</dbReference>
<dbReference type="InterPro" id="IPR011989">
    <property type="entry name" value="ARM-like"/>
</dbReference>
<dbReference type="AlphaFoldDB" id="A0A561SEF0"/>
<organism evidence="1 2">
    <name type="scientific">Kitasatospora viridis</name>
    <dbReference type="NCBI Taxonomy" id="281105"/>
    <lineage>
        <taxon>Bacteria</taxon>
        <taxon>Bacillati</taxon>
        <taxon>Actinomycetota</taxon>
        <taxon>Actinomycetes</taxon>
        <taxon>Kitasatosporales</taxon>
        <taxon>Streptomycetaceae</taxon>
        <taxon>Kitasatospora</taxon>
    </lineage>
</organism>
<dbReference type="InterPro" id="IPR016024">
    <property type="entry name" value="ARM-type_fold"/>
</dbReference>
<reference evidence="1 2" key="1">
    <citation type="submission" date="2019-06" db="EMBL/GenBank/DDBJ databases">
        <title>Sequencing the genomes of 1000 actinobacteria strains.</title>
        <authorList>
            <person name="Klenk H.-P."/>
        </authorList>
    </citation>
    <scope>NUCLEOTIDE SEQUENCE [LARGE SCALE GENOMIC DNA]</scope>
    <source>
        <strain evidence="1 2">DSM 44826</strain>
    </source>
</reference>
<keyword evidence="2" id="KW-1185">Reference proteome</keyword>
<sequence>METDTVAELVTRALAAERAAIDPDEHTDYSALLWRAAADGAGALACGLELIGSGDPMEREAGCNLLGDAANQHEAVRAETATALVALAQRETEGRVLHSLARAIEMTHDARAVPVLIALAGHPDAEVREQVARSFPGVLTGRPDGPDIRTLITLTRDPVSHVRDWATFTLGVQAEVDSPEIRAVLWERTGDEDADTRTEAIRGLACRHDPRAVPLLIALLDNPEGAHVLTFNAAQVMGVPELLPALLEYEPGDDWVTDAVNACNPVRRARLDACAWELVTELHRLRPDLDAAVSMERFGWSRRLGLGAAVGSEGYDVEALLARADGDPVRAAELVASDLPRTAPDPADR</sequence>
<dbReference type="OrthoDB" id="278248at2"/>
<gene>
    <name evidence="1" type="ORF">FHX73_16368</name>
</gene>
<accession>A0A561SEF0</accession>
<name>A0A561SEF0_9ACTN</name>
<dbReference type="Proteomes" id="UP000317940">
    <property type="component" value="Unassembled WGS sequence"/>
</dbReference>
<evidence type="ECO:0000313" key="1">
    <source>
        <dbReference type="EMBL" id="TWF73217.1"/>
    </source>
</evidence>
<dbReference type="EMBL" id="VIWT01000006">
    <property type="protein sequence ID" value="TWF73217.1"/>
    <property type="molecule type" value="Genomic_DNA"/>
</dbReference>